<dbReference type="PANTHER" id="PTHR10948">
    <property type="entry name" value="TRANSPOSASE"/>
    <property type="match status" value="1"/>
</dbReference>
<keyword evidence="2" id="KW-1185">Reference proteome</keyword>
<evidence type="ECO:0008006" key="3">
    <source>
        <dbReference type="Google" id="ProtNLM"/>
    </source>
</evidence>
<gene>
    <name evidence="1" type="ORF">CIK66_06300</name>
</gene>
<evidence type="ECO:0000313" key="1">
    <source>
        <dbReference type="EMBL" id="PCC39928.1"/>
    </source>
</evidence>
<dbReference type="RefSeq" id="WP_096166869.1">
    <property type="nucleotide sequence ID" value="NZ_JBQQGT010000065.1"/>
</dbReference>
<comment type="caution">
    <text evidence="1">The sequence shown here is derived from an EMBL/GenBank/DDBJ whole genome shotgun (WGS) entry which is preliminary data.</text>
</comment>
<reference evidence="1 2" key="1">
    <citation type="journal article" date="2017" name="Elife">
        <title>Extensive horizontal gene transfer in cheese-associated bacteria.</title>
        <authorList>
            <person name="Bonham K.S."/>
            <person name="Wolfe B.E."/>
            <person name="Dutton R.J."/>
        </authorList>
    </citation>
    <scope>NUCLEOTIDE SEQUENCE [LARGE SCALE GENOMIC DNA]</scope>
    <source>
        <strain evidence="1 2">341_9</strain>
    </source>
</reference>
<proteinExistence type="predicted"/>
<evidence type="ECO:0000313" key="2">
    <source>
        <dbReference type="Proteomes" id="UP000218598"/>
    </source>
</evidence>
<name>A0A2A3YKX1_9MICO</name>
<dbReference type="EMBL" id="NRGR01000009">
    <property type="protein sequence ID" value="PCC39928.1"/>
    <property type="molecule type" value="Genomic_DNA"/>
</dbReference>
<dbReference type="OrthoDB" id="9803231at2"/>
<dbReference type="SUPFAM" id="SSF53098">
    <property type="entry name" value="Ribonuclease H-like"/>
    <property type="match status" value="1"/>
</dbReference>
<accession>A0A2A3YKX1</accession>
<dbReference type="PANTHER" id="PTHR10948:SF23">
    <property type="entry name" value="TRANSPOSASE INSI FOR INSERTION SEQUENCE ELEMENT IS30A-RELATED"/>
    <property type="match status" value="1"/>
</dbReference>
<dbReference type="GO" id="GO:0004803">
    <property type="term" value="F:transposase activity"/>
    <property type="evidence" value="ECO:0007669"/>
    <property type="project" value="TreeGrafter"/>
</dbReference>
<dbReference type="InterPro" id="IPR012337">
    <property type="entry name" value="RNaseH-like_sf"/>
</dbReference>
<dbReference type="InterPro" id="IPR051917">
    <property type="entry name" value="Transposase-Integrase"/>
</dbReference>
<organism evidence="1 2">
    <name type="scientific">Brachybacterium alimentarium</name>
    <dbReference type="NCBI Taxonomy" id="47845"/>
    <lineage>
        <taxon>Bacteria</taxon>
        <taxon>Bacillati</taxon>
        <taxon>Actinomycetota</taxon>
        <taxon>Actinomycetes</taxon>
        <taxon>Micrococcales</taxon>
        <taxon>Dermabacteraceae</taxon>
        <taxon>Brachybacterium</taxon>
    </lineage>
</organism>
<protein>
    <recommendedName>
        <fullName evidence="3">Integrase catalytic domain-containing protein</fullName>
    </recommendedName>
</protein>
<dbReference type="GO" id="GO:0032196">
    <property type="term" value="P:transposition"/>
    <property type="evidence" value="ECO:0007669"/>
    <property type="project" value="TreeGrafter"/>
</dbReference>
<dbReference type="GO" id="GO:0005829">
    <property type="term" value="C:cytosol"/>
    <property type="evidence" value="ECO:0007669"/>
    <property type="project" value="TreeGrafter"/>
</dbReference>
<dbReference type="GeneID" id="95329046"/>
<dbReference type="AlphaFoldDB" id="A0A2A3YKX1"/>
<sequence length="88" mass="10258">MAGHQELGLDLGIDVYLSDRRRTWQGGINENTNRLQGQYLAKSADLRSFSMRELDDFAEHINTRPGRVLDWAGAHDRLWPRLQTAWRH</sequence>
<dbReference type="Proteomes" id="UP000218598">
    <property type="component" value="Unassembled WGS sequence"/>
</dbReference>